<evidence type="ECO:0000256" key="5">
    <source>
        <dbReference type="ARBA" id="ARBA00022857"/>
    </source>
</evidence>
<evidence type="ECO:0000313" key="8">
    <source>
        <dbReference type="EMBL" id="EIJ89099.1"/>
    </source>
</evidence>
<evidence type="ECO:0000256" key="2">
    <source>
        <dbReference type="ARBA" id="ARBA00012856"/>
    </source>
</evidence>
<dbReference type="Gene3D" id="3.40.430.10">
    <property type="entry name" value="Dihydrofolate Reductase, subunit A"/>
    <property type="match status" value="1"/>
</dbReference>
<dbReference type="EC" id="1.5.1.3" evidence="2"/>
<accession>I3EIQ2</accession>
<dbReference type="VEuPathDB" id="MicrosporidiaDB:NEQG_00918"/>
<dbReference type="GO" id="GO:0046655">
    <property type="term" value="P:folic acid metabolic process"/>
    <property type="evidence" value="ECO:0007669"/>
    <property type="project" value="TreeGrafter"/>
</dbReference>
<dbReference type="CDD" id="cd00209">
    <property type="entry name" value="DHFR"/>
    <property type="match status" value="1"/>
</dbReference>
<dbReference type="AlphaFoldDB" id="I3EIQ2"/>
<keyword evidence="4" id="KW-0554">One-carbon metabolism</keyword>
<evidence type="ECO:0000256" key="3">
    <source>
        <dbReference type="ARBA" id="ARBA00018886"/>
    </source>
</evidence>
<dbReference type="GO" id="GO:0050661">
    <property type="term" value="F:NADP binding"/>
    <property type="evidence" value="ECO:0007669"/>
    <property type="project" value="InterPro"/>
</dbReference>
<reference evidence="8" key="1">
    <citation type="submission" date="2011-01" db="EMBL/GenBank/DDBJ databases">
        <title>The Genome Sequence of Nematocida parisii strain ERTm3.</title>
        <authorList>
            <consortium name="The Broad Institute Genome Sequencing Platform"/>
            <consortium name="The Broad Institute Genome Sequencing Center for Infectious Disease"/>
            <person name="Cuomo C."/>
            <person name="Troemel E."/>
            <person name="Young S.K."/>
            <person name="Zeng Q."/>
            <person name="Gargeya S."/>
            <person name="Fitzgerald M."/>
            <person name="Haas B."/>
            <person name="Abouelleil A."/>
            <person name="Alvarado L."/>
            <person name="Arachchi H.M."/>
            <person name="Berlin A."/>
            <person name="Chapman S.B."/>
            <person name="Gearin G."/>
            <person name="Goldberg J."/>
            <person name="Griggs A."/>
            <person name="Gujja S."/>
            <person name="Hansen M."/>
            <person name="Heiman D."/>
            <person name="Howarth C."/>
            <person name="Larimer J."/>
            <person name="Lui A."/>
            <person name="MacDonald P.J.P."/>
            <person name="McCowen C."/>
            <person name="Montmayeur A."/>
            <person name="Murphy C."/>
            <person name="Neiman D."/>
            <person name="Pearson M."/>
            <person name="Priest M."/>
            <person name="Roberts A."/>
            <person name="Saif S."/>
            <person name="Shea T."/>
            <person name="Sisk P."/>
            <person name="Stolte C."/>
            <person name="Sykes S."/>
            <person name="Wortman J."/>
            <person name="Nusbaum C."/>
            <person name="Birren B."/>
        </authorList>
    </citation>
    <scope>NUCLEOTIDE SEQUENCE</scope>
    <source>
        <strain evidence="8">ERTm3</strain>
    </source>
</reference>
<dbReference type="OrthoDB" id="414698at2759"/>
<dbReference type="GO" id="GO:0005739">
    <property type="term" value="C:mitochondrion"/>
    <property type="evidence" value="ECO:0007669"/>
    <property type="project" value="TreeGrafter"/>
</dbReference>
<name>I3EIQ2_NEMP3</name>
<organism evidence="8 9">
    <name type="scientific">Nematocida parisii (strain ERTm3)</name>
    <name type="common">Nematode killer fungus</name>
    <dbReference type="NCBI Taxonomy" id="935791"/>
    <lineage>
        <taxon>Eukaryota</taxon>
        <taxon>Fungi</taxon>
        <taxon>Fungi incertae sedis</taxon>
        <taxon>Microsporidia</taxon>
        <taxon>Nematocida</taxon>
    </lineage>
</organism>
<dbReference type="PANTHER" id="PTHR48069">
    <property type="entry name" value="DIHYDROFOLATE REDUCTASE"/>
    <property type="match status" value="1"/>
</dbReference>
<evidence type="ECO:0000259" key="7">
    <source>
        <dbReference type="PROSITE" id="PS51330"/>
    </source>
</evidence>
<dbReference type="InterPro" id="IPR024072">
    <property type="entry name" value="DHFR-like_dom_sf"/>
</dbReference>
<comment type="pathway">
    <text evidence="1">Cofactor biosynthesis; tetrahydrofolate biosynthesis; 5,6,7,8-tetrahydrofolate from 7,8-dihydrofolate: step 1/1.</text>
</comment>
<dbReference type="Pfam" id="PF00186">
    <property type="entry name" value="DHFR_1"/>
    <property type="match status" value="1"/>
</dbReference>
<dbReference type="GO" id="GO:0046452">
    <property type="term" value="P:dihydrofolate metabolic process"/>
    <property type="evidence" value="ECO:0007669"/>
    <property type="project" value="TreeGrafter"/>
</dbReference>
<keyword evidence="5" id="KW-0521">NADP</keyword>
<evidence type="ECO:0000256" key="6">
    <source>
        <dbReference type="ARBA" id="ARBA00023002"/>
    </source>
</evidence>
<dbReference type="GO" id="GO:0006730">
    <property type="term" value="P:one-carbon metabolic process"/>
    <property type="evidence" value="ECO:0007669"/>
    <property type="project" value="UniProtKB-KW"/>
</dbReference>
<dbReference type="PANTHER" id="PTHR48069:SF3">
    <property type="entry name" value="DIHYDROFOLATE REDUCTASE"/>
    <property type="match status" value="1"/>
</dbReference>
<dbReference type="InParanoid" id="I3EIQ2"/>
<evidence type="ECO:0000313" key="9">
    <source>
        <dbReference type="Proteomes" id="UP000002872"/>
    </source>
</evidence>
<sequence length="213" mass="24337">MNLTILSAYSEKTGVIGANGKLPWPTLKTDFQFMKYITTKSPTGIIMGRSTFESIGRPLPNRTTIVLTSQMKNPIFGSNYKVYFKSSLDAAVSLCKELELEPIVFGGNAVYYEAIKRYNCTVYLTEIYKEYSGDAFFPLDLIDRSGLIDITEEVKKELKLHTEDINIKKIQEKEKKEWVYTRTDGSVIDMRNTVCENNVCYSFLKGRIIQDTQ</sequence>
<dbReference type="OMA" id="KSDMKFV"/>
<protein>
    <recommendedName>
        <fullName evidence="3">Dihydrofolate reductase</fullName>
        <ecNumber evidence="2">1.5.1.3</ecNumber>
    </recommendedName>
</protein>
<evidence type="ECO:0000256" key="4">
    <source>
        <dbReference type="ARBA" id="ARBA00022563"/>
    </source>
</evidence>
<dbReference type="Proteomes" id="UP000002872">
    <property type="component" value="Unassembled WGS sequence"/>
</dbReference>
<dbReference type="InterPro" id="IPR001796">
    <property type="entry name" value="DHFR_dom"/>
</dbReference>
<dbReference type="HOGENOM" id="CLU_1294728_0_0_1"/>
<keyword evidence="9" id="KW-1185">Reference proteome</keyword>
<dbReference type="GO" id="GO:0046654">
    <property type="term" value="P:tetrahydrofolate biosynthetic process"/>
    <property type="evidence" value="ECO:0007669"/>
    <property type="project" value="InterPro"/>
</dbReference>
<keyword evidence="6" id="KW-0560">Oxidoreductase</keyword>
<dbReference type="InterPro" id="IPR012259">
    <property type="entry name" value="DHFR"/>
</dbReference>
<dbReference type="EMBL" id="GL870877">
    <property type="protein sequence ID" value="EIJ89099.1"/>
    <property type="molecule type" value="Genomic_DNA"/>
</dbReference>
<proteinExistence type="predicted"/>
<evidence type="ECO:0000256" key="1">
    <source>
        <dbReference type="ARBA" id="ARBA00004903"/>
    </source>
</evidence>
<dbReference type="PROSITE" id="PS51330">
    <property type="entry name" value="DHFR_2"/>
    <property type="match status" value="1"/>
</dbReference>
<dbReference type="GO" id="GO:0004146">
    <property type="term" value="F:dihydrofolate reductase activity"/>
    <property type="evidence" value="ECO:0007669"/>
    <property type="project" value="UniProtKB-EC"/>
</dbReference>
<dbReference type="SUPFAM" id="SSF53597">
    <property type="entry name" value="Dihydrofolate reductase-like"/>
    <property type="match status" value="1"/>
</dbReference>
<gene>
    <name evidence="8" type="ORF">NEQG_00918</name>
</gene>
<feature type="domain" description="DHFR" evidence="7">
    <location>
        <begin position="2"/>
        <end position="187"/>
    </location>
</feature>
<dbReference type="PRINTS" id="PR00070">
    <property type="entry name" value="DHFR"/>
</dbReference>
<dbReference type="STRING" id="935791.I3EIQ2"/>